<dbReference type="InterPro" id="IPR032466">
    <property type="entry name" value="Metal_Hydrolase"/>
</dbReference>
<keyword evidence="4" id="KW-0378">Hydrolase</keyword>
<dbReference type="InterPro" id="IPR050138">
    <property type="entry name" value="DHOase/Allantoinase_Hydrolase"/>
</dbReference>
<name>A0A7J5U4I2_9BACT</name>
<gene>
    <name evidence="4" type="ORF">F5984_01625</name>
</gene>
<evidence type="ECO:0000259" key="2">
    <source>
        <dbReference type="Pfam" id="PF01979"/>
    </source>
</evidence>
<feature type="domain" description="Amidohydrolase-related" evidence="2">
    <location>
        <begin position="249"/>
        <end position="427"/>
    </location>
</feature>
<dbReference type="Gene3D" id="3.20.20.140">
    <property type="entry name" value="Metal-dependent hydrolases"/>
    <property type="match status" value="1"/>
</dbReference>
<evidence type="ECO:0000313" key="4">
    <source>
        <dbReference type="EMBL" id="KAB7732676.1"/>
    </source>
</evidence>
<dbReference type="NCBIfam" id="TIGR00857">
    <property type="entry name" value="pyrC_multi"/>
    <property type="match status" value="1"/>
</dbReference>
<feature type="domain" description="Dihydroorotase catalytic" evidence="3">
    <location>
        <begin position="56"/>
        <end position="220"/>
    </location>
</feature>
<accession>A0A7J5U4I2</accession>
<reference evidence="4 5" key="1">
    <citation type="submission" date="2019-10" db="EMBL/GenBank/DDBJ databases">
        <title>Rudanella paleaurantiibacter sp. nov., isolated from sludge.</title>
        <authorList>
            <person name="Xu S.Q."/>
        </authorList>
    </citation>
    <scope>NUCLEOTIDE SEQUENCE [LARGE SCALE GENOMIC DNA]</scope>
    <source>
        <strain evidence="4 5">HX-22-17</strain>
    </source>
</reference>
<keyword evidence="5" id="KW-1185">Reference proteome</keyword>
<dbReference type="GO" id="GO:0004038">
    <property type="term" value="F:allantoinase activity"/>
    <property type="evidence" value="ECO:0007669"/>
    <property type="project" value="TreeGrafter"/>
</dbReference>
<dbReference type="PANTHER" id="PTHR43668">
    <property type="entry name" value="ALLANTOINASE"/>
    <property type="match status" value="1"/>
</dbReference>
<evidence type="ECO:0000313" key="5">
    <source>
        <dbReference type="Proteomes" id="UP000488299"/>
    </source>
</evidence>
<comment type="caution">
    <text evidence="4">The sequence shown here is derived from an EMBL/GenBank/DDBJ whole genome shotgun (WGS) entry which is preliminary data.</text>
</comment>
<dbReference type="Proteomes" id="UP000488299">
    <property type="component" value="Unassembled WGS sequence"/>
</dbReference>
<sequence>MSILLRSAHIIHSESAFNGLTRDVLIENGLIRQIADRIDAPDHAQVVELPNLHLSAGWVDMRVSTGDPGFEQKEDLTSACRAAVAGGFTDIAVLPNTRPVVDSKDTLGYVRRMAEGQPVAVHPIAAITKGAKGEDFTDMIDLHHAGAVAFSDGEHPLQNADLLLKTLQYLRPLGGLLMNRPEETGLTRFGQMHEGVQSTLLGLKGMPAMAEELMVARDLRLLAYVLGEAGTTEADTLPVLHFSCLSTAKSVELIRQAKEQGLPVSCDVAAHQLVFDDTALAGFDTFLKVNPPFRSRADVEALWAGLADGTIDAIVSDHSPQDDESKQVEFDHAEFGMTGLETVFGALMSHNPGLPLGQLIAALTTGPRRVLRLPTATIAEGEPATLTLFDPSGTWTFDRSVSKSKNSPFLGQTLTGRVLGTVRGGKLWR</sequence>
<dbReference type="GO" id="GO:0004151">
    <property type="term" value="F:dihydroorotase activity"/>
    <property type="evidence" value="ECO:0007669"/>
    <property type="project" value="InterPro"/>
</dbReference>
<dbReference type="EMBL" id="WELI01000001">
    <property type="protein sequence ID" value="KAB7732676.1"/>
    <property type="molecule type" value="Genomic_DNA"/>
</dbReference>
<dbReference type="Pfam" id="PF01979">
    <property type="entry name" value="Amidohydro_1"/>
    <property type="match status" value="1"/>
</dbReference>
<keyword evidence="1" id="KW-0665">Pyrimidine biosynthesis</keyword>
<dbReference type="Gene3D" id="2.30.40.10">
    <property type="entry name" value="Urease, subunit C, domain 1"/>
    <property type="match status" value="1"/>
</dbReference>
<dbReference type="GO" id="GO:0006221">
    <property type="term" value="P:pyrimidine nucleotide biosynthetic process"/>
    <property type="evidence" value="ECO:0007669"/>
    <property type="project" value="UniProtKB-KW"/>
</dbReference>
<protein>
    <submittedName>
        <fullName evidence="4">Amidohydrolase family protein</fullName>
    </submittedName>
</protein>
<dbReference type="SUPFAM" id="SSF51338">
    <property type="entry name" value="Composite domain of metallo-dependent hydrolases"/>
    <property type="match status" value="1"/>
</dbReference>
<dbReference type="SUPFAM" id="SSF51556">
    <property type="entry name" value="Metallo-dependent hydrolases"/>
    <property type="match status" value="1"/>
</dbReference>
<dbReference type="CDD" id="cd01317">
    <property type="entry name" value="DHOase_IIa"/>
    <property type="match status" value="1"/>
</dbReference>
<dbReference type="InterPro" id="IPR024403">
    <property type="entry name" value="DHOase_cat"/>
</dbReference>
<proteinExistence type="predicted"/>
<dbReference type="InterPro" id="IPR006680">
    <property type="entry name" value="Amidohydro-rel"/>
</dbReference>
<dbReference type="GO" id="GO:0006145">
    <property type="term" value="P:purine nucleobase catabolic process"/>
    <property type="evidence" value="ECO:0007669"/>
    <property type="project" value="TreeGrafter"/>
</dbReference>
<dbReference type="GO" id="GO:0046872">
    <property type="term" value="F:metal ion binding"/>
    <property type="evidence" value="ECO:0007669"/>
    <property type="project" value="InterPro"/>
</dbReference>
<dbReference type="InterPro" id="IPR004722">
    <property type="entry name" value="DHOase"/>
</dbReference>
<dbReference type="GO" id="GO:0005737">
    <property type="term" value="C:cytoplasm"/>
    <property type="evidence" value="ECO:0007669"/>
    <property type="project" value="TreeGrafter"/>
</dbReference>
<dbReference type="InterPro" id="IPR011059">
    <property type="entry name" value="Metal-dep_hydrolase_composite"/>
</dbReference>
<organism evidence="4 5">
    <name type="scientific">Rudanella paleaurantiibacter</name>
    <dbReference type="NCBI Taxonomy" id="2614655"/>
    <lineage>
        <taxon>Bacteria</taxon>
        <taxon>Pseudomonadati</taxon>
        <taxon>Bacteroidota</taxon>
        <taxon>Cytophagia</taxon>
        <taxon>Cytophagales</taxon>
        <taxon>Cytophagaceae</taxon>
        <taxon>Rudanella</taxon>
    </lineage>
</organism>
<evidence type="ECO:0000259" key="3">
    <source>
        <dbReference type="Pfam" id="PF12890"/>
    </source>
</evidence>
<dbReference type="AlphaFoldDB" id="A0A7J5U4I2"/>
<evidence type="ECO:0000256" key="1">
    <source>
        <dbReference type="ARBA" id="ARBA00022975"/>
    </source>
</evidence>
<dbReference type="PANTHER" id="PTHR43668:SF2">
    <property type="entry name" value="ALLANTOINASE"/>
    <property type="match status" value="1"/>
</dbReference>
<dbReference type="RefSeq" id="WP_152122186.1">
    <property type="nucleotide sequence ID" value="NZ_WELI01000001.1"/>
</dbReference>
<dbReference type="Pfam" id="PF12890">
    <property type="entry name" value="DHOase"/>
    <property type="match status" value="1"/>
</dbReference>